<keyword evidence="2" id="KW-1185">Reference proteome</keyword>
<dbReference type="EMBL" id="ML211968">
    <property type="protein sequence ID" value="TFK79662.1"/>
    <property type="molecule type" value="Genomic_DNA"/>
</dbReference>
<gene>
    <name evidence="1" type="ORF">K466DRAFT_605972</name>
</gene>
<dbReference type="Proteomes" id="UP000308197">
    <property type="component" value="Unassembled WGS sequence"/>
</dbReference>
<name>A0A5C3NRK1_9APHY</name>
<accession>A0A5C3NRK1</accession>
<reference evidence="1 2" key="1">
    <citation type="journal article" date="2019" name="Nat. Ecol. Evol.">
        <title>Megaphylogeny resolves global patterns of mushroom evolution.</title>
        <authorList>
            <person name="Varga T."/>
            <person name="Krizsan K."/>
            <person name="Foldi C."/>
            <person name="Dima B."/>
            <person name="Sanchez-Garcia M."/>
            <person name="Sanchez-Ramirez S."/>
            <person name="Szollosi G.J."/>
            <person name="Szarkandi J.G."/>
            <person name="Papp V."/>
            <person name="Albert L."/>
            <person name="Andreopoulos W."/>
            <person name="Angelini C."/>
            <person name="Antonin V."/>
            <person name="Barry K.W."/>
            <person name="Bougher N.L."/>
            <person name="Buchanan P."/>
            <person name="Buyck B."/>
            <person name="Bense V."/>
            <person name="Catcheside P."/>
            <person name="Chovatia M."/>
            <person name="Cooper J."/>
            <person name="Damon W."/>
            <person name="Desjardin D."/>
            <person name="Finy P."/>
            <person name="Geml J."/>
            <person name="Haridas S."/>
            <person name="Hughes K."/>
            <person name="Justo A."/>
            <person name="Karasinski D."/>
            <person name="Kautmanova I."/>
            <person name="Kiss B."/>
            <person name="Kocsube S."/>
            <person name="Kotiranta H."/>
            <person name="LaButti K.M."/>
            <person name="Lechner B.E."/>
            <person name="Liimatainen K."/>
            <person name="Lipzen A."/>
            <person name="Lukacs Z."/>
            <person name="Mihaltcheva S."/>
            <person name="Morgado L.N."/>
            <person name="Niskanen T."/>
            <person name="Noordeloos M.E."/>
            <person name="Ohm R.A."/>
            <person name="Ortiz-Santana B."/>
            <person name="Ovrebo C."/>
            <person name="Racz N."/>
            <person name="Riley R."/>
            <person name="Savchenko A."/>
            <person name="Shiryaev A."/>
            <person name="Soop K."/>
            <person name="Spirin V."/>
            <person name="Szebenyi C."/>
            <person name="Tomsovsky M."/>
            <person name="Tulloss R.E."/>
            <person name="Uehling J."/>
            <person name="Grigoriev I.V."/>
            <person name="Vagvolgyi C."/>
            <person name="Papp T."/>
            <person name="Martin F.M."/>
            <person name="Miettinen O."/>
            <person name="Hibbett D.S."/>
            <person name="Nagy L.G."/>
        </authorList>
    </citation>
    <scope>NUCLEOTIDE SEQUENCE [LARGE SCALE GENOMIC DNA]</scope>
    <source>
        <strain evidence="1 2">HHB13444</strain>
    </source>
</reference>
<proteinExistence type="predicted"/>
<evidence type="ECO:0000313" key="2">
    <source>
        <dbReference type="Proteomes" id="UP000308197"/>
    </source>
</evidence>
<evidence type="ECO:0000313" key="1">
    <source>
        <dbReference type="EMBL" id="TFK79662.1"/>
    </source>
</evidence>
<dbReference type="AlphaFoldDB" id="A0A5C3NRK1"/>
<protein>
    <submittedName>
        <fullName evidence="1">Uncharacterized protein</fullName>
    </submittedName>
</protein>
<sequence>MGYTAIVDDAQAPPPEPPTWGEVLVRQCRQYPNFDAQVEFDIYALGLAGALLPPPEDASKSEIRAYLAKTFDAILKEHDGVIESVQEMVKEFMRKPAHITGMRPVHPDGYRMKAVPGTQYSIRMWEGSRAAAEWVFEIYDNVSNRPFWPPPGTVQVWYIPNPGRGEGYPDRHEIAAIEDVFNTSLGGRVTGKTYVLRDGDKCVVNFKEMNTSISVSAPDRQPDFVHGINGHRHYKLDF</sequence>
<organism evidence="1 2">
    <name type="scientific">Polyporus arcularius HHB13444</name>
    <dbReference type="NCBI Taxonomy" id="1314778"/>
    <lineage>
        <taxon>Eukaryota</taxon>
        <taxon>Fungi</taxon>
        <taxon>Dikarya</taxon>
        <taxon>Basidiomycota</taxon>
        <taxon>Agaricomycotina</taxon>
        <taxon>Agaricomycetes</taxon>
        <taxon>Polyporales</taxon>
        <taxon>Polyporaceae</taxon>
        <taxon>Polyporus</taxon>
    </lineage>
</organism>
<dbReference type="InParanoid" id="A0A5C3NRK1"/>